<dbReference type="AlphaFoldDB" id="A0A9W4UDM8"/>
<feature type="chain" id="PRO_5040984546" description="Secreted protein" evidence="2">
    <location>
        <begin position="22"/>
        <end position="115"/>
    </location>
</feature>
<sequence>MLSLLSSSAAVLCGLFSHCHGFQPETAKGSGSPSNLFSVSGQNSGFLWTADVLIRASVRGGIMACMVPPPGVSTRRGVGVLPVVLGFQGRTPKHRSVSATTAPTWEFKKSGKSRE</sequence>
<name>A0A9W4UDM8_9PLEO</name>
<dbReference type="EMBL" id="CAOQHR010000004">
    <property type="protein sequence ID" value="CAI6333975.1"/>
    <property type="molecule type" value="Genomic_DNA"/>
</dbReference>
<protein>
    <recommendedName>
        <fullName evidence="5">Secreted protein</fullName>
    </recommendedName>
</protein>
<proteinExistence type="predicted"/>
<keyword evidence="2" id="KW-0732">Signal</keyword>
<evidence type="ECO:0000256" key="1">
    <source>
        <dbReference type="SAM" id="MobiDB-lite"/>
    </source>
</evidence>
<gene>
    <name evidence="3" type="ORF">PDIGIT_LOCUS7027</name>
</gene>
<keyword evidence="4" id="KW-1185">Reference proteome</keyword>
<evidence type="ECO:0000313" key="4">
    <source>
        <dbReference type="Proteomes" id="UP001152607"/>
    </source>
</evidence>
<feature type="compositionally biased region" description="Basic and acidic residues" evidence="1">
    <location>
        <begin position="106"/>
        <end position="115"/>
    </location>
</feature>
<feature type="signal peptide" evidence="2">
    <location>
        <begin position="1"/>
        <end position="21"/>
    </location>
</feature>
<dbReference type="Proteomes" id="UP001152607">
    <property type="component" value="Unassembled WGS sequence"/>
</dbReference>
<comment type="caution">
    <text evidence="3">The sequence shown here is derived from an EMBL/GenBank/DDBJ whole genome shotgun (WGS) entry which is preliminary data.</text>
</comment>
<organism evidence="3 4">
    <name type="scientific">Periconia digitata</name>
    <dbReference type="NCBI Taxonomy" id="1303443"/>
    <lineage>
        <taxon>Eukaryota</taxon>
        <taxon>Fungi</taxon>
        <taxon>Dikarya</taxon>
        <taxon>Ascomycota</taxon>
        <taxon>Pezizomycotina</taxon>
        <taxon>Dothideomycetes</taxon>
        <taxon>Pleosporomycetidae</taxon>
        <taxon>Pleosporales</taxon>
        <taxon>Massarineae</taxon>
        <taxon>Periconiaceae</taxon>
        <taxon>Periconia</taxon>
    </lineage>
</organism>
<feature type="region of interest" description="Disordered" evidence="1">
    <location>
        <begin position="91"/>
        <end position="115"/>
    </location>
</feature>
<reference evidence="3" key="1">
    <citation type="submission" date="2023-01" db="EMBL/GenBank/DDBJ databases">
        <authorList>
            <person name="Van Ghelder C."/>
            <person name="Rancurel C."/>
        </authorList>
    </citation>
    <scope>NUCLEOTIDE SEQUENCE</scope>
    <source>
        <strain evidence="3">CNCM I-4278</strain>
    </source>
</reference>
<evidence type="ECO:0000313" key="3">
    <source>
        <dbReference type="EMBL" id="CAI6333975.1"/>
    </source>
</evidence>
<evidence type="ECO:0008006" key="5">
    <source>
        <dbReference type="Google" id="ProtNLM"/>
    </source>
</evidence>
<evidence type="ECO:0000256" key="2">
    <source>
        <dbReference type="SAM" id="SignalP"/>
    </source>
</evidence>
<accession>A0A9W4UDM8</accession>